<evidence type="ECO:0000256" key="6">
    <source>
        <dbReference type="ARBA" id="ARBA00022989"/>
    </source>
</evidence>
<evidence type="ECO:0000256" key="9">
    <source>
        <dbReference type="ARBA" id="ARBA00023224"/>
    </source>
</evidence>
<comment type="subcellular location">
    <subcellularLocation>
        <location evidence="1 10">Cell membrane</location>
        <topology evidence="1 10">Multi-pass membrane protein</topology>
    </subcellularLocation>
</comment>
<keyword evidence="4 10" id="KW-0812">Transmembrane</keyword>
<dbReference type="Proteomes" id="UP001152799">
    <property type="component" value="Chromosome 3"/>
</dbReference>
<feature type="transmembrane region" description="Helical" evidence="10">
    <location>
        <begin position="21"/>
        <end position="46"/>
    </location>
</feature>
<dbReference type="GO" id="GO:0004984">
    <property type="term" value="F:olfactory receptor activity"/>
    <property type="evidence" value="ECO:0007669"/>
    <property type="project" value="InterPro"/>
</dbReference>
<evidence type="ECO:0000256" key="4">
    <source>
        <dbReference type="ARBA" id="ARBA00022692"/>
    </source>
</evidence>
<comment type="similarity">
    <text evidence="10">Belongs to the insect chemoreceptor superfamily. Heteromeric odorant receptor channel (TC 1.A.69) family.</text>
</comment>
<reference evidence="11" key="1">
    <citation type="submission" date="2022-01" db="EMBL/GenBank/DDBJ databases">
        <authorList>
            <person name="King R."/>
        </authorList>
    </citation>
    <scope>NUCLEOTIDE SEQUENCE</scope>
</reference>
<accession>A0A9N9MN90</accession>
<keyword evidence="8 10" id="KW-0675">Receptor</keyword>
<organism evidence="11 12">
    <name type="scientific">Ceutorhynchus assimilis</name>
    <name type="common">cabbage seed weevil</name>
    <dbReference type="NCBI Taxonomy" id="467358"/>
    <lineage>
        <taxon>Eukaryota</taxon>
        <taxon>Metazoa</taxon>
        <taxon>Ecdysozoa</taxon>
        <taxon>Arthropoda</taxon>
        <taxon>Hexapoda</taxon>
        <taxon>Insecta</taxon>
        <taxon>Pterygota</taxon>
        <taxon>Neoptera</taxon>
        <taxon>Endopterygota</taxon>
        <taxon>Coleoptera</taxon>
        <taxon>Polyphaga</taxon>
        <taxon>Cucujiformia</taxon>
        <taxon>Curculionidae</taxon>
        <taxon>Ceutorhynchinae</taxon>
        <taxon>Ceutorhynchus</taxon>
    </lineage>
</organism>
<evidence type="ECO:0000313" key="12">
    <source>
        <dbReference type="Proteomes" id="UP001152799"/>
    </source>
</evidence>
<dbReference type="PANTHER" id="PTHR21137">
    <property type="entry name" value="ODORANT RECEPTOR"/>
    <property type="match status" value="1"/>
</dbReference>
<evidence type="ECO:0000256" key="2">
    <source>
        <dbReference type="ARBA" id="ARBA00022475"/>
    </source>
</evidence>
<evidence type="ECO:0000256" key="7">
    <source>
        <dbReference type="ARBA" id="ARBA00023136"/>
    </source>
</evidence>
<dbReference type="GO" id="GO:0007165">
    <property type="term" value="P:signal transduction"/>
    <property type="evidence" value="ECO:0007669"/>
    <property type="project" value="UniProtKB-KW"/>
</dbReference>
<protein>
    <recommendedName>
        <fullName evidence="10">Odorant receptor</fullName>
    </recommendedName>
</protein>
<keyword evidence="3 10" id="KW-0716">Sensory transduction</keyword>
<keyword evidence="5 10" id="KW-0552">Olfaction</keyword>
<evidence type="ECO:0000256" key="10">
    <source>
        <dbReference type="RuleBase" id="RU351113"/>
    </source>
</evidence>
<dbReference type="GO" id="GO:0005886">
    <property type="term" value="C:plasma membrane"/>
    <property type="evidence" value="ECO:0007669"/>
    <property type="project" value="UniProtKB-SubCell"/>
</dbReference>
<keyword evidence="12" id="KW-1185">Reference proteome</keyword>
<evidence type="ECO:0000313" key="11">
    <source>
        <dbReference type="EMBL" id="CAG9765748.1"/>
    </source>
</evidence>
<evidence type="ECO:0000256" key="5">
    <source>
        <dbReference type="ARBA" id="ARBA00022725"/>
    </source>
</evidence>
<proteinExistence type="inferred from homology"/>
<feature type="transmembrane region" description="Helical" evidence="10">
    <location>
        <begin position="258"/>
        <end position="279"/>
    </location>
</feature>
<dbReference type="EMBL" id="OU892279">
    <property type="protein sequence ID" value="CAG9765748.1"/>
    <property type="molecule type" value="Genomic_DNA"/>
</dbReference>
<dbReference type="PANTHER" id="PTHR21137:SF35">
    <property type="entry name" value="ODORANT RECEPTOR 19A-RELATED"/>
    <property type="match status" value="1"/>
</dbReference>
<evidence type="ECO:0000256" key="1">
    <source>
        <dbReference type="ARBA" id="ARBA00004651"/>
    </source>
</evidence>
<dbReference type="AlphaFoldDB" id="A0A9N9MN90"/>
<gene>
    <name evidence="11" type="ORF">CEUTPL_LOCUS6351</name>
</gene>
<feature type="transmembrane region" description="Helical" evidence="10">
    <location>
        <begin position="112"/>
        <end position="133"/>
    </location>
</feature>
<keyword evidence="9 10" id="KW-0807">Transducer</keyword>
<keyword evidence="6 10" id="KW-1133">Transmembrane helix</keyword>
<keyword evidence="7 10" id="KW-0472">Membrane</keyword>
<dbReference type="InterPro" id="IPR004117">
    <property type="entry name" value="7tm6_olfct_rcpt"/>
</dbReference>
<dbReference type="GO" id="GO:0005549">
    <property type="term" value="F:odorant binding"/>
    <property type="evidence" value="ECO:0007669"/>
    <property type="project" value="InterPro"/>
</dbReference>
<name>A0A9N9MN90_9CUCU</name>
<dbReference type="Pfam" id="PF02949">
    <property type="entry name" value="7tm_6"/>
    <property type="match status" value="1"/>
</dbReference>
<evidence type="ECO:0000256" key="3">
    <source>
        <dbReference type="ARBA" id="ARBA00022606"/>
    </source>
</evidence>
<feature type="transmembrane region" description="Helical" evidence="10">
    <location>
        <begin position="170"/>
        <end position="200"/>
    </location>
</feature>
<comment type="caution">
    <text evidence="10">Lacks conserved residue(s) required for the propagation of feature annotation.</text>
</comment>
<sequence length="351" mass="40593">MIWAGLWKLEIKENLKLSYKIWQLYMMCCYAILSIGLSGNVVYVYLRDPARIIEAIGIAMSDYICLLKMLLCALRKTTQLLQTAVQDDEIVSSEDPTLNQLLCRHKKSVNMIGLFIVTYSFAFCVHMSFYGGLVQYRNYQMKFPNATEKPEYILSLWLPFNVQNHFDLALFLQCFLLLQGCAGSFASLGFTNAMISYAVIKLKMLKYYFRNFDKFPQEIHSKDPVHRNRMAIRNLENLIRKHQFIIRFIKDLNESMSIILLIEYSLSSLMLASIISQIMNSGDIAFAIYESDWYNYDSKVGKLIFMIVMRARRELTLNIGPFGPITLEAAKARMQVAYSYLSVISGNNRNN</sequence>
<keyword evidence="2" id="KW-1003">Cell membrane</keyword>
<feature type="transmembrane region" description="Helical" evidence="10">
    <location>
        <begin position="52"/>
        <end position="71"/>
    </location>
</feature>
<dbReference type="OrthoDB" id="8117390at2759"/>
<evidence type="ECO:0000256" key="8">
    <source>
        <dbReference type="ARBA" id="ARBA00023170"/>
    </source>
</evidence>